<feature type="chain" id="PRO_5037158915" evidence="1">
    <location>
        <begin position="28"/>
        <end position="61"/>
    </location>
</feature>
<evidence type="ECO:0000313" key="3">
    <source>
        <dbReference type="Proteomes" id="UP000718593"/>
    </source>
</evidence>
<sequence length="61" mass="6256">MRASLLSRFFPPCLALALLATILPARADGLPPGVMRALKAAQIPASHVAVVVQPVDAAAPL</sequence>
<feature type="non-terminal residue" evidence="2">
    <location>
        <position position="61"/>
    </location>
</feature>
<evidence type="ECO:0000313" key="2">
    <source>
        <dbReference type="EMBL" id="MBF1165567.1"/>
    </source>
</evidence>
<reference evidence="2" key="1">
    <citation type="submission" date="2020-04" db="EMBL/GenBank/DDBJ databases">
        <title>Deep metagenomics examines the oral microbiome during advanced dental caries in children, revealing novel taxa and co-occurrences with host molecules.</title>
        <authorList>
            <person name="Baker J.L."/>
            <person name="Morton J.T."/>
            <person name="Dinis M."/>
            <person name="Alvarez R."/>
            <person name="Tran N.C."/>
            <person name="Knight R."/>
            <person name="Edlund A."/>
        </authorList>
    </citation>
    <scope>NUCLEOTIDE SEQUENCE</scope>
    <source>
        <strain evidence="2">JCVI_32_bin.24</strain>
    </source>
</reference>
<protein>
    <submittedName>
        <fullName evidence="2">Uncharacterized protein</fullName>
    </submittedName>
</protein>
<accession>A0A930BVK2</accession>
<dbReference type="EMBL" id="JABZMI010000231">
    <property type="protein sequence ID" value="MBF1165567.1"/>
    <property type="molecule type" value="Genomic_DNA"/>
</dbReference>
<keyword evidence="1" id="KW-0732">Signal</keyword>
<proteinExistence type="predicted"/>
<name>A0A930BVK2_9RHOO</name>
<gene>
    <name evidence="2" type="ORF">HXL68_11065</name>
</gene>
<organism evidence="2 3">
    <name type="scientific">Dechloromonas agitata</name>
    <dbReference type="NCBI Taxonomy" id="73030"/>
    <lineage>
        <taxon>Bacteria</taxon>
        <taxon>Pseudomonadati</taxon>
        <taxon>Pseudomonadota</taxon>
        <taxon>Betaproteobacteria</taxon>
        <taxon>Rhodocyclales</taxon>
        <taxon>Azonexaceae</taxon>
        <taxon>Dechloromonas</taxon>
    </lineage>
</organism>
<dbReference type="AlphaFoldDB" id="A0A930BVK2"/>
<dbReference type="Proteomes" id="UP000718593">
    <property type="component" value="Unassembled WGS sequence"/>
</dbReference>
<feature type="signal peptide" evidence="1">
    <location>
        <begin position="1"/>
        <end position="27"/>
    </location>
</feature>
<comment type="caution">
    <text evidence="2">The sequence shown here is derived from an EMBL/GenBank/DDBJ whole genome shotgun (WGS) entry which is preliminary data.</text>
</comment>
<evidence type="ECO:0000256" key="1">
    <source>
        <dbReference type="SAM" id="SignalP"/>
    </source>
</evidence>